<evidence type="ECO:0000313" key="2">
    <source>
        <dbReference type="Proteomes" id="UP001162501"/>
    </source>
</evidence>
<name>A0AC59Z2R8_RANTA</name>
<reference evidence="1" key="2">
    <citation type="submission" date="2025-03" db="EMBL/GenBank/DDBJ databases">
        <authorList>
            <consortium name="ELIXIR-Norway"/>
            <consortium name="Elixir Norway"/>
        </authorList>
    </citation>
    <scope>NUCLEOTIDE SEQUENCE</scope>
</reference>
<protein>
    <submittedName>
        <fullName evidence="1">Uncharacterized protein</fullName>
    </submittedName>
</protein>
<organism evidence="1 2">
    <name type="scientific">Rangifer tarandus platyrhynchus</name>
    <name type="common">Svalbard reindeer</name>
    <dbReference type="NCBI Taxonomy" id="3082113"/>
    <lineage>
        <taxon>Eukaryota</taxon>
        <taxon>Metazoa</taxon>
        <taxon>Chordata</taxon>
        <taxon>Craniata</taxon>
        <taxon>Vertebrata</taxon>
        <taxon>Euteleostomi</taxon>
        <taxon>Mammalia</taxon>
        <taxon>Eutheria</taxon>
        <taxon>Laurasiatheria</taxon>
        <taxon>Artiodactyla</taxon>
        <taxon>Ruminantia</taxon>
        <taxon>Pecora</taxon>
        <taxon>Cervidae</taxon>
        <taxon>Odocoileinae</taxon>
        <taxon>Rangifer</taxon>
    </lineage>
</organism>
<reference evidence="1" key="1">
    <citation type="submission" date="2023-05" db="EMBL/GenBank/DDBJ databases">
        <authorList>
            <consortium name="ELIXIR-Norway"/>
        </authorList>
    </citation>
    <scope>NUCLEOTIDE SEQUENCE</scope>
</reference>
<accession>A0AC59Z2R8</accession>
<gene>
    <name evidence="1" type="ORF">MRATA1EN22A_LOCUS13284</name>
</gene>
<dbReference type="EMBL" id="OX596107">
    <property type="protein sequence ID" value="CAN0183013.1"/>
    <property type="molecule type" value="Genomic_DNA"/>
</dbReference>
<evidence type="ECO:0000313" key="1">
    <source>
        <dbReference type="EMBL" id="CAN0183013.1"/>
    </source>
</evidence>
<proteinExistence type="predicted"/>
<sequence length="106" mass="10865">MRGCITSKQRLQSSCRADINAPTAPGFPSSSRAALGSLRFNPAEGRGASSLPGDGPATAGCTFQPRPPRALPSAPLLQPKAGSLDLGQDSQSSGVSGASVERRREM</sequence>
<dbReference type="Proteomes" id="UP001162501">
    <property type="component" value="Chromosome 23"/>
</dbReference>